<feature type="domain" description="FAD-binding FR-type" evidence="10">
    <location>
        <begin position="3"/>
        <end position="105"/>
    </location>
</feature>
<dbReference type="PROSITE" id="PS00197">
    <property type="entry name" value="2FE2S_FER_1"/>
    <property type="match status" value="1"/>
</dbReference>
<reference evidence="11 12" key="1">
    <citation type="journal article" date="2019" name="Int. J. Syst. Evol. Microbiol.">
        <title>The Global Catalogue of Microorganisms (GCM) 10K type strain sequencing project: providing services to taxonomists for standard genome sequencing and annotation.</title>
        <authorList>
            <consortium name="The Broad Institute Genomics Platform"/>
            <consortium name="The Broad Institute Genome Sequencing Center for Infectious Disease"/>
            <person name="Wu L."/>
            <person name="Ma J."/>
        </authorList>
    </citation>
    <scope>NUCLEOTIDE SEQUENCE [LARGE SCALE GENOMIC DNA]</scope>
    <source>
        <strain evidence="11 12">JCM 15481</strain>
    </source>
</reference>
<dbReference type="InterPro" id="IPR036010">
    <property type="entry name" value="2Fe-2S_ferredoxin-like_sf"/>
</dbReference>
<keyword evidence="5" id="KW-0560">Oxidoreductase</keyword>
<evidence type="ECO:0000256" key="8">
    <source>
        <dbReference type="SAM" id="MobiDB-lite"/>
    </source>
</evidence>
<evidence type="ECO:0000256" key="5">
    <source>
        <dbReference type="ARBA" id="ARBA00023002"/>
    </source>
</evidence>
<dbReference type="InterPro" id="IPR012675">
    <property type="entry name" value="Beta-grasp_dom_sf"/>
</dbReference>
<organism evidence="11 12">
    <name type="scientific">Streptomyces synnematoformans</name>
    <dbReference type="NCBI Taxonomy" id="415721"/>
    <lineage>
        <taxon>Bacteria</taxon>
        <taxon>Bacillati</taxon>
        <taxon>Actinomycetota</taxon>
        <taxon>Actinomycetes</taxon>
        <taxon>Kitasatosporales</taxon>
        <taxon>Streptomycetaceae</taxon>
        <taxon>Streptomyces</taxon>
    </lineage>
</organism>
<evidence type="ECO:0000256" key="7">
    <source>
        <dbReference type="ARBA" id="ARBA00023014"/>
    </source>
</evidence>
<evidence type="ECO:0000313" key="12">
    <source>
        <dbReference type="Proteomes" id="UP001500443"/>
    </source>
</evidence>
<dbReference type="PANTHER" id="PTHR47354">
    <property type="entry name" value="NADH OXIDOREDUCTASE HCR"/>
    <property type="match status" value="1"/>
</dbReference>
<dbReference type="InterPro" id="IPR039261">
    <property type="entry name" value="FNR_nucleotide-bd"/>
</dbReference>
<dbReference type="PROSITE" id="PS51384">
    <property type="entry name" value="FAD_FR"/>
    <property type="match status" value="1"/>
</dbReference>
<dbReference type="Proteomes" id="UP001500443">
    <property type="component" value="Unassembled WGS sequence"/>
</dbReference>
<dbReference type="Gene3D" id="2.40.30.10">
    <property type="entry name" value="Translation factors"/>
    <property type="match status" value="1"/>
</dbReference>
<dbReference type="SUPFAM" id="SSF54292">
    <property type="entry name" value="2Fe-2S ferredoxin-like"/>
    <property type="match status" value="1"/>
</dbReference>
<dbReference type="Gene3D" id="3.10.20.30">
    <property type="match status" value="1"/>
</dbReference>
<keyword evidence="7" id="KW-0411">Iron-sulfur</keyword>
<dbReference type="InterPro" id="IPR006058">
    <property type="entry name" value="2Fe2S_fd_BS"/>
</dbReference>
<sequence>MTEPALDLVVAGRRRAADGVLALTLRHPADEELPAWRPGAHVDLLLPAGRVRQYSLCSDPADRRRWRIAVLRERGGRGGSAYVHDHLPVGAPVRVRGPRNAFALHPAPRYRFVAGGIGIAPILPMVAAADAAGADWSLLYGGRTRAAMSFTGELAGYGDRVAVVPQDESGLPDLAPHLGAPRPDTLVYCCGPAPLLDAVAGLCGSWPAGALHTERFQPRTSPDASPDTSRDTGPDHAFELVLARSGRTLAVPADASVLDTVRAAGVEVLFSCTEGTCGTCETDVLEGTPDHRDSLLTEEERQAGDTMMICVSRCRGTRLVLDL</sequence>
<protein>
    <submittedName>
        <fullName evidence="11">PDR/VanB family oxidoreductase</fullName>
    </submittedName>
</protein>
<keyword evidence="3" id="KW-0001">2Fe-2S</keyword>
<dbReference type="Gene3D" id="3.40.50.80">
    <property type="entry name" value="Nucleotide-binding domain of ferredoxin-NADP reductase (FNR) module"/>
    <property type="match status" value="1"/>
</dbReference>
<evidence type="ECO:0000256" key="6">
    <source>
        <dbReference type="ARBA" id="ARBA00023004"/>
    </source>
</evidence>
<accession>A0ABN2XAC0</accession>
<keyword evidence="12" id="KW-1185">Reference proteome</keyword>
<dbReference type="InterPro" id="IPR017938">
    <property type="entry name" value="Riboflavin_synthase-like_b-brl"/>
</dbReference>
<evidence type="ECO:0000256" key="3">
    <source>
        <dbReference type="ARBA" id="ARBA00022714"/>
    </source>
</evidence>
<dbReference type="InterPro" id="IPR017927">
    <property type="entry name" value="FAD-bd_FR_type"/>
</dbReference>
<evidence type="ECO:0000256" key="2">
    <source>
        <dbReference type="ARBA" id="ARBA00022630"/>
    </source>
</evidence>
<dbReference type="CDD" id="cd00207">
    <property type="entry name" value="fer2"/>
    <property type="match status" value="1"/>
</dbReference>
<comment type="cofactor">
    <cofactor evidence="1">
        <name>FAD</name>
        <dbReference type="ChEBI" id="CHEBI:57692"/>
    </cofactor>
</comment>
<feature type="domain" description="2Fe-2S ferredoxin-type" evidence="9">
    <location>
        <begin position="238"/>
        <end position="323"/>
    </location>
</feature>
<dbReference type="SUPFAM" id="SSF52343">
    <property type="entry name" value="Ferredoxin reductase-like, C-terminal NADP-linked domain"/>
    <property type="match status" value="1"/>
</dbReference>
<evidence type="ECO:0000259" key="9">
    <source>
        <dbReference type="PROSITE" id="PS51085"/>
    </source>
</evidence>
<feature type="compositionally biased region" description="Polar residues" evidence="8">
    <location>
        <begin position="218"/>
        <end position="227"/>
    </location>
</feature>
<keyword evidence="2" id="KW-0285">Flavoprotein</keyword>
<name>A0ABN2XAC0_9ACTN</name>
<evidence type="ECO:0000259" key="10">
    <source>
        <dbReference type="PROSITE" id="PS51384"/>
    </source>
</evidence>
<comment type="caution">
    <text evidence="11">The sequence shown here is derived from an EMBL/GenBank/DDBJ whole genome shotgun (WGS) entry which is preliminary data.</text>
</comment>
<dbReference type="Pfam" id="PF00111">
    <property type="entry name" value="Fer2"/>
    <property type="match status" value="1"/>
</dbReference>
<feature type="region of interest" description="Disordered" evidence="8">
    <location>
        <begin position="214"/>
        <end position="234"/>
    </location>
</feature>
<dbReference type="PANTHER" id="PTHR47354:SF1">
    <property type="entry name" value="CARNITINE MONOOXYGENASE REDUCTASE SUBUNIT"/>
    <property type="match status" value="1"/>
</dbReference>
<dbReference type="InterPro" id="IPR001041">
    <property type="entry name" value="2Fe-2S_ferredoxin-type"/>
</dbReference>
<dbReference type="SUPFAM" id="SSF63380">
    <property type="entry name" value="Riboflavin synthase domain-like"/>
    <property type="match status" value="1"/>
</dbReference>
<dbReference type="RefSeq" id="WP_344286855.1">
    <property type="nucleotide sequence ID" value="NZ_BAAAPF010000002.1"/>
</dbReference>
<dbReference type="CDD" id="cd06185">
    <property type="entry name" value="PDR_like"/>
    <property type="match status" value="1"/>
</dbReference>
<keyword evidence="6" id="KW-0408">Iron</keyword>
<gene>
    <name evidence="11" type="ORF">GCM10009802_02270</name>
</gene>
<evidence type="ECO:0000256" key="1">
    <source>
        <dbReference type="ARBA" id="ARBA00001974"/>
    </source>
</evidence>
<dbReference type="InterPro" id="IPR050415">
    <property type="entry name" value="MRET"/>
</dbReference>
<dbReference type="PRINTS" id="PR00409">
    <property type="entry name" value="PHDIOXRDTASE"/>
</dbReference>
<evidence type="ECO:0000256" key="4">
    <source>
        <dbReference type="ARBA" id="ARBA00022723"/>
    </source>
</evidence>
<dbReference type="EMBL" id="BAAAPF010000002">
    <property type="protein sequence ID" value="GAA2107309.1"/>
    <property type="molecule type" value="Genomic_DNA"/>
</dbReference>
<proteinExistence type="predicted"/>
<dbReference type="PROSITE" id="PS51085">
    <property type="entry name" value="2FE2S_FER_2"/>
    <property type="match status" value="1"/>
</dbReference>
<keyword evidence="4" id="KW-0479">Metal-binding</keyword>
<evidence type="ECO:0000313" key="11">
    <source>
        <dbReference type="EMBL" id="GAA2107309.1"/>
    </source>
</evidence>